<organism evidence="2 3">
    <name type="scientific">Luteolibacter arcticus</name>
    <dbReference type="NCBI Taxonomy" id="1581411"/>
    <lineage>
        <taxon>Bacteria</taxon>
        <taxon>Pseudomonadati</taxon>
        <taxon>Verrucomicrobiota</taxon>
        <taxon>Verrucomicrobiia</taxon>
        <taxon>Verrucomicrobiales</taxon>
        <taxon>Verrucomicrobiaceae</taxon>
        <taxon>Luteolibacter</taxon>
    </lineage>
</organism>
<comment type="caution">
    <text evidence="2">The sequence shown here is derived from an EMBL/GenBank/DDBJ whole genome shotgun (WGS) entry which is preliminary data.</text>
</comment>
<dbReference type="RefSeq" id="WP_264488780.1">
    <property type="nucleotide sequence ID" value="NZ_JAPDDT010000009.1"/>
</dbReference>
<keyword evidence="3" id="KW-1185">Reference proteome</keyword>
<accession>A0ABT3GMH5</accession>
<evidence type="ECO:0000313" key="2">
    <source>
        <dbReference type="EMBL" id="MCW1924671.1"/>
    </source>
</evidence>
<dbReference type="Proteomes" id="UP001320876">
    <property type="component" value="Unassembled WGS sequence"/>
</dbReference>
<feature type="transmembrane region" description="Helical" evidence="1">
    <location>
        <begin position="156"/>
        <end position="174"/>
    </location>
</feature>
<keyword evidence="1" id="KW-1133">Transmembrane helix</keyword>
<evidence type="ECO:0000313" key="3">
    <source>
        <dbReference type="Proteomes" id="UP001320876"/>
    </source>
</evidence>
<evidence type="ECO:0000256" key="1">
    <source>
        <dbReference type="SAM" id="Phobius"/>
    </source>
</evidence>
<proteinExistence type="predicted"/>
<gene>
    <name evidence="2" type="ORF">OKA05_19050</name>
</gene>
<protein>
    <submittedName>
        <fullName evidence="2">Uncharacterized protein</fullName>
    </submittedName>
</protein>
<reference evidence="2 3" key="1">
    <citation type="submission" date="2022-10" db="EMBL/GenBank/DDBJ databases">
        <title>Luteolibacter arcticus strain CCTCC AB 2014275, whole genome shotgun sequencing project.</title>
        <authorList>
            <person name="Zhao G."/>
            <person name="Shen L."/>
        </authorList>
    </citation>
    <scope>NUCLEOTIDE SEQUENCE [LARGE SCALE GENOMIC DNA]</scope>
    <source>
        <strain evidence="2 3">CCTCC AB 2014275</strain>
    </source>
</reference>
<keyword evidence="1" id="KW-0812">Transmembrane</keyword>
<name>A0ABT3GMH5_9BACT</name>
<dbReference type="EMBL" id="JAPDDT010000009">
    <property type="protein sequence ID" value="MCW1924671.1"/>
    <property type="molecule type" value="Genomic_DNA"/>
</dbReference>
<keyword evidence="1" id="KW-0472">Membrane</keyword>
<sequence>MTDRIVCKPTPWFLLRAAAMLLMFGIFSVLFFRDGKWGYREQNLVYHLSKAFEQAKNEFKEKKDQMTPVDWRAYAAKRTIDFTHIDKESKQVIATPVPEGTPVPMPWPEILGDYEAMKAAPDQGQDKLFNDYLLQTNIKKEAPEELFTLRKINEQWVVFWFCLVLVLGALFMLLRTMGRKIAIDGEAFYPASGGKVPFADLARLDLRKWETKGLAFTWAKTPSGGERKLRIDGLTYGGFKKEDGEPAEQLMRRLKENFSGELIEYVTESEEPAKPAVPGS</sequence>
<feature type="transmembrane region" description="Helical" evidence="1">
    <location>
        <begin position="12"/>
        <end position="32"/>
    </location>
</feature>